<evidence type="ECO:0000313" key="4">
    <source>
        <dbReference type="EMBL" id="EHG20598.1"/>
    </source>
</evidence>
<dbReference type="NCBIfam" id="TIGR01901">
    <property type="entry name" value="adhes_NPXG"/>
    <property type="match status" value="1"/>
</dbReference>
<organism evidence="4 5">
    <name type="scientific">Selenomonas infelix ATCC 43532</name>
    <dbReference type="NCBI Taxonomy" id="679201"/>
    <lineage>
        <taxon>Bacteria</taxon>
        <taxon>Bacillati</taxon>
        <taxon>Bacillota</taxon>
        <taxon>Negativicutes</taxon>
        <taxon>Selenomonadales</taxon>
        <taxon>Selenomonadaceae</taxon>
        <taxon>Selenomonas</taxon>
    </lineage>
</organism>
<comment type="caution">
    <text evidence="4">The sequence shown here is derived from an EMBL/GenBank/DDBJ whole genome shotgun (WGS) entry which is preliminary data.</text>
</comment>
<dbReference type="STRING" id="679201.HMPREF9334_01494"/>
<dbReference type="InterPro" id="IPR012334">
    <property type="entry name" value="Pectin_lyas_fold"/>
</dbReference>
<reference evidence="4 5" key="1">
    <citation type="submission" date="2011-08" db="EMBL/GenBank/DDBJ databases">
        <title>The Genome Sequence of Selenomonas infelix ATCC 43532.</title>
        <authorList>
            <consortium name="The Broad Institute Genome Sequencing Platform"/>
            <person name="Earl A."/>
            <person name="Ward D."/>
            <person name="Feldgarden M."/>
            <person name="Gevers D."/>
            <person name="Izard J."/>
            <person name="Blanton J.M."/>
            <person name="Baranova O.V."/>
            <person name="Dewhirst F.E."/>
            <person name="Young S.K."/>
            <person name="Zeng Q."/>
            <person name="Gargeya S."/>
            <person name="Fitzgerald M."/>
            <person name="Haas B."/>
            <person name="Abouelleil A."/>
            <person name="Alvarado L."/>
            <person name="Arachchi H.M."/>
            <person name="Berlin A."/>
            <person name="Brown A."/>
            <person name="Chapman S.B."/>
            <person name="Chen Z."/>
            <person name="Dunbar C."/>
            <person name="Freedman E."/>
            <person name="Gearin G."/>
            <person name="Gellesch M."/>
            <person name="Goldberg J."/>
            <person name="Griggs A."/>
            <person name="Gujja S."/>
            <person name="Heiman D."/>
            <person name="Howarth C."/>
            <person name="Larson L."/>
            <person name="Lui A."/>
            <person name="MacDonald P.J.P."/>
            <person name="Montmayeur A."/>
            <person name="Murphy C."/>
            <person name="Neiman D."/>
            <person name="Pearson M."/>
            <person name="Priest M."/>
            <person name="Roberts A."/>
            <person name="Saif S."/>
            <person name="Shea T."/>
            <person name="Shenoy N."/>
            <person name="Sisk P."/>
            <person name="Stolte C."/>
            <person name="Sykes S."/>
            <person name="Wortman J."/>
            <person name="Nusbaum C."/>
            <person name="Birren B."/>
        </authorList>
    </citation>
    <scope>NUCLEOTIDE SEQUENCE [LARGE SCALE GENOMIC DNA]</scope>
    <source>
        <strain evidence="4 5">ATCC 43532</strain>
    </source>
</reference>
<keyword evidence="2" id="KW-0732">Signal</keyword>
<dbReference type="PATRIC" id="fig|679201.3.peg.1510"/>
<accession>G5GQG3</accession>
<gene>
    <name evidence="4" type="ORF">HMPREF9334_01494</name>
</gene>
<keyword evidence="5" id="KW-1185">Reference proteome</keyword>
<feature type="chain" id="PRO_5003477508" description="Filamentous haemagglutinin FhaB/tRNA nuclease CdiA-like TPS domain-containing protein" evidence="2">
    <location>
        <begin position="33"/>
        <end position="3810"/>
    </location>
</feature>
<evidence type="ECO:0000259" key="3">
    <source>
        <dbReference type="SMART" id="SM00912"/>
    </source>
</evidence>
<feature type="region of interest" description="Disordered" evidence="1">
    <location>
        <begin position="3449"/>
        <end position="3471"/>
    </location>
</feature>
<dbReference type="InterPro" id="IPR008638">
    <property type="entry name" value="FhaB/CdiA-like_TPS"/>
</dbReference>
<dbReference type="InterPro" id="IPR041248">
    <property type="entry name" value="YDG"/>
</dbReference>
<evidence type="ECO:0000256" key="2">
    <source>
        <dbReference type="SAM" id="SignalP"/>
    </source>
</evidence>
<feature type="domain" description="Filamentous haemagglutinin FhaB/tRNA nuclease CdiA-like TPS" evidence="3">
    <location>
        <begin position="30"/>
        <end position="138"/>
    </location>
</feature>
<dbReference type="eggNOG" id="COG3210">
    <property type="taxonomic scope" value="Bacteria"/>
</dbReference>
<dbReference type="EMBL" id="ACZM01000015">
    <property type="protein sequence ID" value="EHG20598.1"/>
    <property type="molecule type" value="Genomic_DNA"/>
</dbReference>
<dbReference type="Gene3D" id="2.160.20.10">
    <property type="entry name" value="Single-stranded right-handed beta-helix, Pectin lyase-like"/>
    <property type="match status" value="1"/>
</dbReference>
<proteinExistence type="predicted"/>
<evidence type="ECO:0000256" key="1">
    <source>
        <dbReference type="SAM" id="MobiDB-lite"/>
    </source>
</evidence>
<feature type="signal peptide" evidence="2">
    <location>
        <begin position="1"/>
        <end position="32"/>
    </location>
</feature>
<sequence length="3810" mass="405038">MKNNRTKLSQRVRYALLAGMAGAFLIPQIGFAAPTGEHDMTTGVAVSRSGSTTNIGASAANNVIKWKDYSVASGETVAYDTKNYLNLVTGANTSAINGTITGGGKIYLVNPNGVIFGKTASVNVGSLHVSTQPINTVNTAADMANNVSPFSASAAGKADVVNMGTINATNVEVIGKSIRFLNDAQVTASSPVILRTDTANDGTAHIGYRGTAPATTKYKVNGGLATAGDNYYQLVANATELQNIKNNLSGNYMLEDNIDLGGATHRPIGGNGYTDFTGKFDGNFFKVKNFTIPTGTGAYAGLFGKITGARIENLGVVNATIMGNNVGGSGGAVPVNFTGGIVAHATGSTLKNVYTGTGVTLDGEDMGIGGIAGYTNHTSIDSAYSKATIGEGGGIIGWAHAGTVVTDSYSDVTIRPGASGTYFVYLIDPAAQTTIKNSYATGSNFTWVPTAPGITNSYTIDKTTGMATPFGSGPAVKAHVSSSYSGWDINNNGDPGAKWRIYEGRTAPLLTAFMSGTATATYNYRYFNADGTVDTDTGNTVKSNGGKDLTGLTYNSKYLKIVNPNAPTAAGDKSNVIYSGDIVDNNKVHDYVNTGTKDYDKTNGIRDVGTKAILWSDQDGPNLRGVNVTIDKRQVKLNNGNINPKRMYNGKKDVTDAFIQALKSGSITSNGFTQDDINAGSVQLDFTTGNFKAQMADKNVGTDKEVTFTGSIGFNGDDKNNYEFDGTSINNLKGKATITKAPLYLDIFKKRAADKIYDGTSAVTDTDMLQSKPNIKLDKSKTAPTIAQMGLGQTIQDGAIMRDDSDAVDSVDLTNVGGPKYTDAAGNEQIHAGSHKLQYTNVGLTGNDAGNYELYYTPANNTKTLVSSTDKTVYLDGKIIPRQITRDSFNVYDKTTHAKVDAKKVYDGNSDYTPGSNVYLSTNAGAVGDTGIVSRDQGHITFALTGGKGYFTDNSGTRTKNVKEATKLAYEVTGQTDDAVNHRLSDYYVLDTDNTTKKALSDTFHATGDGKITPKALTATVVNNNITKVYDAMDDQTDGSRQIIKGDALVTLSGFVGSESRTNTSTAKYASKNVVVDGSGNPTTQGVTYTASFDAGTGAESENYTLGTEGVKPIVSSKTLTDPSYKGTITPRNLTMTFNSVTKVYDGTATNSQKSLASLDDGLSGTVVGADNITTGNFSMTNVTSRYGTGNTEGTFAENVNAGNRTVEYAGLSNALGTTNHNYKIADKQYGTGTITRRRIDKGGFRVYNADHTVADAKKVYDGNDRHTLAPGAYLTGTAASGDTGIVTRDYGKVTFALKSGSTGHFSSDEDGNNRTSHVSEAHYVAYDVVARTSDPTNNPLSNYTFGSAAEETAGTLRNLESVNNANPAHVTAHGTITPASIRATTHAVEKVYDGVAEHTDGSRNIKRGSDIVSLAAMITDETDGQPTNTSTARYTDKNVSRDGSGNIINKDVTYTAQLTGQYADDYQIVDAGNHVISTANGSGATKTVTMNAPITVANAGKITPRKLNIKMGDVSKTYDGTTVNTDSNVTEITDAPQSSVIGTILSGDGITAGALKTAWDNKRSGGTASSSYGNGTGSAFRHNANASNGTPHDVRYTKMDEAFRDAFGATTAGNYTVDQTVYGKGTINRKAIDPNNFDIVDAHGNASHAAKVYDGTSNYTVPSNWKLRPDTGLGTGVISADADKINFAIDPNKGAHFTKADNTTRTANAYEAQRVAYNVKATTDNGYEYLLKNYTLNGQNLESGNATATGAGEIKRRTINVGLAEASGIDKVYDGNAQLIDTATRHHQVFSDDDARANVAYAAGATNANKLVRKKNGYTVDDGAQVTVQGNYTGKNVARDGSGNVTTKSITYKVKIAGDAGKNYYLTDGSTTVNAETELELSATGTITPRDLSGAFKKVTKVYDGTKNVDPSKVGFEIGANGVVSGDAVGLASGHTQEFESENVRGSGTTWAAPDGSTQHNWVNYSNLSLTGADAGNYTLSLGATAQGLGEITPYVLNPSTVDFSITQASKTYDGTKTVKWTDGSSAPSDQKKYITSATVNINGNHVNVLDDLKVSSAEYDTKNVDNGSSVNRVTYNLRYTGQSGNFSLGGASTFAKQGDGVITKKDVTVTVKSSLTKTYDATQDVLGVAKNSANTVVNTANDIIGMTGLVSGDGATNESTAAYADQHAGTGKVVNYDVKLDSANAGNYNLKYNGATITSPISTNDNTITKRKVDVTFDPVTKSYDGTAANNTIAPKVSANDAGVLALDSSGNVSGTTITGLTGVTSQYGTLSGGTFTPNPNAGAKTVRYYGIGTAMGTTFGANNYDFNVKDGTGTINKANINTSDIIFATTGARKVYDGTKTVKYNGSSASNDVKNYITTATANLGGGHTADLRGDLVIDEKETKYVSADAGTNIRVKYKFRLNNSNIEISGKNEFEMTDSGTIDRRVLNLDLAQKTGINKIYDANANLVDTDTRHYDKFIDDDAKGNVTYASGTTNDNKLVRTSNGAEVNDGASMTITANYVNTGVADKNAGINKDIAYNVKIGGAQGQNYTLSYNGTTANAEIGLDLTGASGTIAKRTITLGFGDVQKMYDTTPNNNTKNITSVTAGDTDGRGAATLTEDRITSTSFDTTGIVSYYGAGTTDAAFQRNPNVVTDANGNVIPNGKDVQYSNLANTLAAQPYAVNYEIANTAYGKGTIRKRTVTANDFTFNINNATKMYDGTRDVYWKDTVTGKSYKDMEHVKNYFSTSKLDLGGGNLVDINLNDIQLNSAKYNDERVAHAAGVDYDVTINTQNFEFSGTRNRIINHTGDKIEKRDLATKLPPHLIKEYDGEDTFTETNEIFANAMARANLTGVVDRDKNKIQLKVKGTYSSPDASVETRTDAEARTPATAGRDVAYELTLSGDADTLSNYKIGTVETLDSNGEMKGNGSGKADIYKKTLTVSADPIDKVYDGTRTVVRPNGSTTAPHPAANKLKLNGFAKTADHFDFDQPAADKIDGLYSDPNVSRAADGTILDKDIAYSGVKAAFKNYADNHAGSAARNYRVDSDTVSGKGKITPRTITPNDIANGLTLADATKVYDGTTKVKYNGQNTPDALKNYLTSATVNINGTPIDIKKELTIRADEASTHYDTANVAGGAQPRVTYTLNYTGHNFDITGPITKQANGTITKRQVTAYAPGQLTKMYDGTTKVYDSGDPTIKTYYRGNQVTSGADIVQLEEENGDRGLLTNDGVQNISTATFEDKKAGRNKKVNYNIAVDAAHAGNYELVDQRGNVISQTSTNNNTITPRRLDITFGDVSRAYDGTSTNTDVTALVKDSDARATLRRDGVNPSGEQLILRDAANNDITLPSDYGYGRTDSAFTKNADANQTGEPPKDVQYRKLGDAMRTLLGNDAGNYDFDETGYGKGRITKASVRESDFRMKFKDAVKEYDGTDAVNDARSRLDRSDSRMRLPRAEGWKPFALQDKDIADIKGTYQPTGGKRSKDASENSRGVQYEVQLSKQNFDFENGWNGKIHGDGAGKINRRAIMAETLPYLTKEYDGTRGVVNAARDADGNLIMRSGDGLMRFRHANDTAKRALITGDDVSNATTATYDTENVAWKDGVWNQGNGTAADVGVTYALGLSGADAANYKIVDSKGTEVTNAKGLGKITPKDIRLKADPQTRWINEGLPKSYTGKPMGSNLGHNDIPELLPNEVLPGSIGYSSPNARLRWGDYMIRGDYHALNGTDGDTVSRNYRFVQDPANATALHIGPYIPDYEYYKALTQTSKMIPDEYAYENASLDRRSHFGRDAEAEVTYTPPSINTIKDGVDISKTDIRITDETVFSLVNKVFG</sequence>
<dbReference type="Pfam" id="PF18657">
    <property type="entry name" value="YDG"/>
    <property type="match status" value="2"/>
</dbReference>
<dbReference type="Proteomes" id="UP000004129">
    <property type="component" value="Unassembled WGS sequence"/>
</dbReference>
<evidence type="ECO:0000313" key="5">
    <source>
        <dbReference type="Proteomes" id="UP000004129"/>
    </source>
</evidence>
<name>G5GQG3_9FIRM</name>
<dbReference type="HOGENOM" id="CLU_000209_0_0_9"/>
<dbReference type="SMART" id="SM00912">
    <property type="entry name" value="Haemagg_act"/>
    <property type="match status" value="1"/>
</dbReference>
<dbReference type="RefSeq" id="WP_006692929.1">
    <property type="nucleotide sequence ID" value="NZ_JH376799.1"/>
</dbReference>
<protein>
    <recommendedName>
        <fullName evidence="3">Filamentous haemagglutinin FhaB/tRNA nuclease CdiA-like TPS domain-containing protein</fullName>
    </recommendedName>
</protein>